<accession>A0ABT1W0P8</accession>
<feature type="transmembrane region" description="Helical" evidence="1">
    <location>
        <begin position="164"/>
        <end position="184"/>
    </location>
</feature>
<feature type="transmembrane region" description="Helical" evidence="1">
    <location>
        <begin position="31"/>
        <end position="51"/>
    </location>
</feature>
<keyword evidence="1" id="KW-0472">Membrane</keyword>
<evidence type="ECO:0000313" key="3">
    <source>
        <dbReference type="Proteomes" id="UP001524547"/>
    </source>
</evidence>
<reference evidence="2 3" key="1">
    <citation type="submission" date="2022-06" db="EMBL/GenBank/DDBJ databases">
        <title>Rhizosaccharibacter gen. nov. sp. nov. KSS12, endophytic bacteria isolated from sugarcane.</title>
        <authorList>
            <person name="Pitiwittayakul N."/>
        </authorList>
    </citation>
    <scope>NUCLEOTIDE SEQUENCE [LARGE SCALE GENOMIC DNA]</scope>
    <source>
        <strain evidence="2 3">KSS12</strain>
    </source>
</reference>
<keyword evidence="1" id="KW-0812">Transmembrane</keyword>
<dbReference type="Pfam" id="PF04632">
    <property type="entry name" value="FUSC"/>
    <property type="match status" value="1"/>
</dbReference>
<dbReference type="Proteomes" id="UP001524547">
    <property type="component" value="Unassembled WGS sequence"/>
</dbReference>
<gene>
    <name evidence="2" type="ORF">NFI88_15210</name>
</gene>
<keyword evidence="1" id="KW-1133">Transmembrane helix</keyword>
<organism evidence="2 3">
    <name type="scientific">Rhizosaccharibacter radicis</name>
    <dbReference type="NCBI Taxonomy" id="2782605"/>
    <lineage>
        <taxon>Bacteria</taxon>
        <taxon>Pseudomonadati</taxon>
        <taxon>Pseudomonadota</taxon>
        <taxon>Alphaproteobacteria</taxon>
        <taxon>Acetobacterales</taxon>
        <taxon>Acetobacteraceae</taxon>
        <taxon>Rhizosaccharibacter</taxon>
    </lineage>
</organism>
<dbReference type="InterPro" id="IPR006726">
    <property type="entry name" value="PHBA_efflux_AaeB/fusaric-R"/>
</dbReference>
<evidence type="ECO:0000313" key="2">
    <source>
        <dbReference type="EMBL" id="MCQ8242182.1"/>
    </source>
</evidence>
<protein>
    <submittedName>
        <fullName evidence="2">FUSC family protein</fullName>
    </submittedName>
</protein>
<feature type="transmembrane region" description="Helical" evidence="1">
    <location>
        <begin position="104"/>
        <end position="121"/>
    </location>
</feature>
<proteinExistence type="predicted"/>
<comment type="caution">
    <text evidence="2">The sequence shown here is derived from an EMBL/GenBank/DDBJ whole genome shotgun (WGS) entry which is preliminary data.</text>
</comment>
<evidence type="ECO:0000256" key="1">
    <source>
        <dbReference type="SAM" id="Phobius"/>
    </source>
</evidence>
<dbReference type="EMBL" id="JAMZEJ010000010">
    <property type="protein sequence ID" value="MCQ8242182.1"/>
    <property type="molecule type" value="Genomic_DNA"/>
</dbReference>
<dbReference type="RefSeq" id="WP_422920940.1">
    <property type="nucleotide sequence ID" value="NZ_JAMZEJ010000010.1"/>
</dbReference>
<feature type="transmembrane region" description="Helical" evidence="1">
    <location>
        <begin position="78"/>
        <end position="98"/>
    </location>
</feature>
<keyword evidence="3" id="KW-1185">Reference proteome</keyword>
<name>A0ABT1W0P8_9PROT</name>
<feature type="transmembrane region" description="Helical" evidence="1">
    <location>
        <begin position="128"/>
        <end position="144"/>
    </location>
</feature>
<sequence>MPSLTGLSLAAPQRATRWLASGLFGQPWRSWAFALRIWIATLLALFIAFWLQLSNPSSSMITVAILALPNRGQAFGKAIYRVLATLIGATAALVFTAVFAQTRALFLVVFAAWMAMCVYMAALRDGNLAYAAVLSGYTVATLAVENIDAPLGVFDAATNSTAAIIVGVVATAVVNDVLAAPNVLDGLRPRLRAAVATASATVAAADSGPMPPIEALASQLAALTGMRLELATLASERTSGGRGAAAGRSAIAAILAALAGSRMLAVFVAAGPWQDTGAAAPSVDEIVAARLEADILESQALAEAELAAMEGGGAPMRRIALPIHSARQEAARKALRVFLLLLGGSLAFA</sequence>